<evidence type="ECO:0000256" key="5">
    <source>
        <dbReference type="ARBA" id="ARBA00023014"/>
    </source>
</evidence>
<evidence type="ECO:0000256" key="3">
    <source>
        <dbReference type="ARBA" id="ARBA00022679"/>
    </source>
</evidence>
<evidence type="ECO:0000256" key="6">
    <source>
        <dbReference type="PROSITE-ProRule" id="PRU01024"/>
    </source>
</evidence>
<sequence>MAKSSRAPHKRRAAPPARPTTLEIAALGAGGDGVAVRDGVRHFVPLALPGETVVAVPRAASADGVACTLSAVERPSPERVAPICPAFGRCGGCSLQHWQGAARARWKRERVVVALGHRGFVDPPVAAVVTCPENTRRRATLALKGGRIGFREGAGHAVVAIDACPVLRPELSALIPPLRAALARLAGDAAVALTWTDTGADVVVRADATLGWEAREALAAFAAAHDLARLAWDFGHGPEPLAVARPPAMTFGGVAVPFPAASFLQPSAEGEAALRDAVLDGLGAAERVADLFCGLGTFALPVARRARRVFAADADGAAVRALAAGVAAAGLGGRVEVAARDLFRDPLSAAELDAFDAVVFDPPRAGAQAQARELAASAVPLVVAVSCNPASFARDARTLADGGYALERVTPVDQFPTNAHVELVAVFRR</sequence>
<evidence type="ECO:0000256" key="4">
    <source>
        <dbReference type="ARBA" id="ARBA00022691"/>
    </source>
</evidence>
<dbReference type="PROSITE" id="PS01230">
    <property type="entry name" value="TRMA_1"/>
    <property type="match status" value="1"/>
</dbReference>
<comment type="similarity">
    <text evidence="6">Belongs to the class I-like SAM-binding methyltransferase superfamily. RNA M5U methyltransferase family.</text>
</comment>
<keyword evidence="5" id="KW-0411">Iron-sulfur</keyword>
<dbReference type="PROSITE" id="PS51687">
    <property type="entry name" value="SAM_MT_RNA_M5U"/>
    <property type="match status" value="1"/>
</dbReference>
<evidence type="ECO:0000256" key="7">
    <source>
        <dbReference type="PROSITE-ProRule" id="PRU10015"/>
    </source>
</evidence>
<dbReference type="GO" id="GO:0070041">
    <property type="term" value="F:rRNA (uridine-C5-)-methyltransferase activity"/>
    <property type="evidence" value="ECO:0007669"/>
    <property type="project" value="TreeGrafter"/>
</dbReference>
<gene>
    <name evidence="8" type="ORF">KL86APRO_30098</name>
</gene>
<keyword evidence="2 6" id="KW-0489">Methyltransferase</keyword>
<name>A0A212KLM5_9PROT</name>
<keyword evidence="3 6" id="KW-0808">Transferase</keyword>
<dbReference type="Gene3D" id="2.40.50.1070">
    <property type="match status" value="1"/>
</dbReference>
<dbReference type="Gene3D" id="3.40.50.150">
    <property type="entry name" value="Vaccinia Virus protein VP39"/>
    <property type="match status" value="1"/>
</dbReference>
<feature type="active site" description="Nucleophile" evidence="6">
    <location>
        <position position="387"/>
    </location>
</feature>
<dbReference type="AlphaFoldDB" id="A0A212KLM5"/>
<reference evidence="8" key="1">
    <citation type="submission" date="2016-04" db="EMBL/GenBank/DDBJ databases">
        <authorList>
            <person name="Evans L.H."/>
            <person name="Alamgir A."/>
            <person name="Owens N."/>
            <person name="Weber N.D."/>
            <person name="Virtaneva K."/>
            <person name="Barbian K."/>
            <person name="Babar A."/>
            <person name="Rosenke K."/>
        </authorList>
    </citation>
    <scope>NUCLEOTIDE SEQUENCE</scope>
    <source>
        <strain evidence="8">86</strain>
    </source>
</reference>
<keyword evidence="1" id="KW-0408">Iron</keyword>
<dbReference type="SUPFAM" id="SSF50249">
    <property type="entry name" value="Nucleic acid-binding proteins"/>
    <property type="match status" value="1"/>
</dbReference>
<dbReference type="InterPro" id="IPR030390">
    <property type="entry name" value="MeTrfase_TrmA_AS"/>
</dbReference>
<dbReference type="PANTHER" id="PTHR11061:SF49">
    <property type="entry name" value="23S RRNA (URACIL(1939)-C(5))-METHYLTRANSFERASE RLMD"/>
    <property type="match status" value="1"/>
</dbReference>
<dbReference type="EMBL" id="FLUO01000003">
    <property type="protein sequence ID" value="SBW12571.1"/>
    <property type="molecule type" value="Genomic_DNA"/>
</dbReference>
<feature type="binding site" evidence="6">
    <location>
        <position position="265"/>
    </location>
    <ligand>
        <name>S-adenosyl-L-methionine</name>
        <dbReference type="ChEBI" id="CHEBI:59789"/>
    </ligand>
</feature>
<dbReference type="PANTHER" id="PTHR11061">
    <property type="entry name" value="RNA M5U METHYLTRANSFERASE"/>
    <property type="match status" value="1"/>
</dbReference>
<dbReference type="Pfam" id="PF05958">
    <property type="entry name" value="tRNA_U5-meth_tr"/>
    <property type="match status" value="1"/>
</dbReference>
<dbReference type="InterPro" id="IPR012340">
    <property type="entry name" value="NA-bd_OB-fold"/>
</dbReference>
<dbReference type="GO" id="GO:0051539">
    <property type="term" value="F:4 iron, 4 sulfur cluster binding"/>
    <property type="evidence" value="ECO:0007669"/>
    <property type="project" value="UniProtKB-KW"/>
</dbReference>
<keyword evidence="1" id="KW-0004">4Fe-4S</keyword>
<evidence type="ECO:0000313" key="8">
    <source>
        <dbReference type="EMBL" id="SBW12571.1"/>
    </source>
</evidence>
<feature type="binding site" evidence="6">
    <location>
        <position position="361"/>
    </location>
    <ligand>
        <name>S-adenosyl-L-methionine</name>
        <dbReference type="ChEBI" id="CHEBI:59789"/>
    </ligand>
</feature>
<feature type="active site" evidence="7">
    <location>
        <position position="387"/>
    </location>
</feature>
<keyword evidence="1" id="KW-0479">Metal-binding</keyword>
<dbReference type="Gene3D" id="2.40.50.140">
    <property type="entry name" value="Nucleic acid-binding proteins"/>
    <property type="match status" value="1"/>
</dbReference>
<dbReference type="InterPro" id="IPR029063">
    <property type="entry name" value="SAM-dependent_MTases_sf"/>
</dbReference>
<dbReference type="EC" id="2.1.1.-" evidence="8"/>
<feature type="binding site" evidence="6">
    <location>
        <position position="313"/>
    </location>
    <ligand>
        <name>S-adenosyl-L-methionine</name>
        <dbReference type="ChEBI" id="CHEBI:59789"/>
    </ligand>
</feature>
<feature type="binding site" evidence="6">
    <location>
        <position position="292"/>
    </location>
    <ligand>
        <name>S-adenosyl-L-methionine</name>
        <dbReference type="ChEBI" id="CHEBI:59789"/>
    </ligand>
</feature>
<proteinExistence type="inferred from homology"/>
<accession>A0A212KLM5</accession>
<organism evidence="8">
    <name type="scientific">uncultured Alphaproteobacteria bacterium</name>
    <dbReference type="NCBI Taxonomy" id="91750"/>
    <lineage>
        <taxon>Bacteria</taxon>
        <taxon>Pseudomonadati</taxon>
        <taxon>Pseudomonadota</taxon>
        <taxon>Alphaproteobacteria</taxon>
        <taxon>environmental samples</taxon>
    </lineage>
</organism>
<dbReference type="GO" id="GO:0070475">
    <property type="term" value="P:rRNA base methylation"/>
    <property type="evidence" value="ECO:0007669"/>
    <property type="project" value="TreeGrafter"/>
</dbReference>
<dbReference type="InterPro" id="IPR010280">
    <property type="entry name" value="U5_MeTrfase_fam"/>
</dbReference>
<evidence type="ECO:0000256" key="1">
    <source>
        <dbReference type="ARBA" id="ARBA00022485"/>
    </source>
</evidence>
<protein>
    <submittedName>
        <fullName evidence="8">Putative enzyme</fullName>
        <ecNumber evidence="8">2.1.1.-</ecNumber>
    </submittedName>
</protein>
<keyword evidence="4 6" id="KW-0949">S-adenosyl-L-methionine</keyword>
<dbReference type="SUPFAM" id="SSF53335">
    <property type="entry name" value="S-adenosyl-L-methionine-dependent methyltransferases"/>
    <property type="match status" value="1"/>
</dbReference>
<evidence type="ECO:0000256" key="2">
    <source>
        <dbReference type="ARBA" id="ARBA00022603"/>
    </source>
</evidence>